<dbReference type="InterPro" id="IPR041373">
    <property type="entry name" value="RT_RNaseH"/>
</dbReference>
<keyword evidence="1" id="KW-0808">Transferase</keyword>
<dbReference type="GO" id="GO:0016787">
    <property type="term" value="F:hydrolase activity"/>
    <property type="evidence" value="ECO:0007669"/>
    <property type="project" value="UniProtKB-KW"/>
</dbReference>
<dbReference type="PANTHER" id="PTHR37984">
    <property type="entry name" value="PROTEIN CBG26694"/>
    <property type="match status" value="1"/>
</dbReference>
<keyword evidence="11" id="KW-1185">Reference proteome</keyword>
<keyword evidence="4" id="KW-0255">Endonuclease</keyword>
<evidence type="ECO:0000256" key="1">
    <source>
        <dbReference type="ARBA" id="ARBA00022679"/>
    </source>
</evidence>
<evidence type="ECO:0000313" key="11">
    <source>
        <dbReference type="Proteomes" id="UP000325315"/>
    </source>
</evidence>
<dbReference type="GO" id="GO:0004519">
    <property type="term" value="F:endonuclease activity"/>
    <property type="evidence" value="ECO:0007669"/>
    <property type="project" value="UniProtKB-KW"/>
</dbReference>
<dbReference type="Pfam" id="PF17921">
    <property type="entry name" value="Integrase_H2C2"/>
    <property type="match status" value="1"/>
</dbReference>
<dbReference type="SUPFAM" id="SSF56672">
    <property type="entry name" value="DNA/RNA polymerases"/>
    <property type="match status" value="1"/>
</dbReference>
<dbReference type="OrthoDB" id="1002254at2759"/>
<keyword evidence="3" id="KW-0540">Nuclease</keyword>
<keyword evidence="6" id="KW-0695">RNA-directed DNA polymerase</keyword>
<sequence>MTFWCTRKFKKSMMLIYEPCYKFYERSNYLRSSTKWRSPKSVTEVQSFLGLAGYYCMFIEGFTTIASPLTKLLKLKPHKQNYATHDLVLAAVVFAIKIWRHYLYGERFTIYIDKKSHKFLLTQKELDLRQRRWIELLKYYDCVIEYHPRKASVVTDALNRTLMSELRALLARFYVISDGGLLTNYKLCVPSDEEFQHVILTEAHSSPFAMPPGRNKMYRDLRGLYWWPGLKQAITDFLAKCFVCQKVKAEHQFPSSLLQPLKIP</sequence>
<reference evidence="10" key="1">
    <citation type="submission" date="2019-08" db="EMBL/GenBank/DDBJ databases">
        <authorList>
            <person name="Liu F."/>
        </authorList>
    </citation>
    <scope>NUCLEOTIDE SEQUENCE [LARGE SCALE GENOMIC DNA]</scope>
    <source>
        <strain evidence="10">PA1801</strain>
        <tissue evidence="10">Leaf</tissue>
    </source>
</reference>
<evidence type="ECO:0000313" key="10">
    <source>
        <dbReference type="EMBL" id="KAA3461304.1"/>
    </source>
</evidence>
<evidence type="ECO:0000256" key="5">
    <source>
        <dbReference type="ARBA" id="ARBA00022801"/>
    </source>
</evidence>
<proteinExistence type="predicted"/>
<dbReference type="PANTHER" id="PTHR37984:SF5">
    <property type="entry name" value="PROTEIN NYNRIN-LIKE"/>
    <property type="match status" value="1"/>
</dbReference>
<evidence type="ECO:0000256" key="2">
    <source>
        <dbReference type="ARBA" id="ARBA00022695"/>
    </source>
</evidence>
<dbReference type="Gene3D" id="3.30.70.270">
    <property type="match status" value="1"/>
</dbReference>
<dbReference type="InterPro" id="IPR043128">
    <property type="entry name" value="Rev_trsase/Diguanyl_cyclase"/>
</dbReference>
<evidence type="ECO:0000259" key="8">
    <source>
        <dbReference type="Pfam" id="PF17917"/>
    </source>
</evidence>
<dbReference type="GO" id="GO:0003964">
    <property type="term" value="F:RNA-directed DNA polymerase activity"/>
    <property type="evidence" value="ECO:0007669"/>
    <property type="project" value="UniProtKB-KW"/>
</dbReference>
<feature type="transmembrane region" description="Helical" evidence="7">
    <location>
        <begin position="48"/>
        <end position="70"/>
    </location>
</feature>
<dbReference type="Proteomes" id="UP000325315">
    <property type="component" value="Unassembled WGS sequence"/>
</dbReference>
<keyword evidence="2" id="KW-0548">Nucleotidyltransferase</keyword>
<dbReference type="Pfam" id="PF17917">
    <property type="entry name" value="RT_RNaseH"/>
    <property type="match status" value="1"/>
</dbReference>
<feature type="domain" description="Reverse transcriptase RNase H-like" evidence="8">
    <location>
        <begin position="74"/>
        <end position="140"/>
    </location>
</feature>
<evidence type="ECO:0000256" key="3">
    <source>
        <dbReference type="ARBA" id="ARBA00022722"/>
    </source>
</evidence>
<dbReference type="Gene3D" id="1.10.340.70">
    <property type="match status" value="1"/>
</dbReference>
<feature type="domain" description="Integrase zinc-binding" evidence="9">
    <location>
        <begin position="193"/>
        <end position="249"/>
    </location>
</feature>
<evidence type="ECO:0000256" key="4">
    <source>
        <dbReference type="ARBA" id="ARBA00022759"/>
    </source>
</evidence>
<dbReference type="CDD" id="cd09274">
    <property type="entry name" value="RNase_HI_RT_Ty3"/>
    <property type="match status" value="1"/>
</dbReference>
<gene>
    <name evidence="10" type="ORF">EPI10_027881</name>
</gene>
<keyword evidence="7" id="KW-0812">Transmembrane</keyword>
<keyword evidence="7" id="KW-1133">Transmembrane helix</keyword>
<organism evidence="10 11">
    <name type="scientific">Gossypium australe</name>
    <dbReference type="NCBI Taxonomy" id="47621"/>
    <lineage>
        <taxon>Eukaryota</taxon>
        <taxon>Viridiplantae</taxon>
        <taxon>Streptophyta</taxon>
        <taxon>Embryophyta</taxon>
        <taxon>Tracheophyta</taxon>
        <taxon>Spermatophyta</taxon>
        <taxon>Magnoliopsida</taxon>
        <taxon>eudicotyledons</taxon>
        <taxon>Gunneridae</taxon>
        <taxon>Pentapetalae</taxon>
        <taxon>rosids</taxon>
        <taxon>malvids</taxon>
        <taxon>Malvales</taxon>
        <taxon>Malvaceae</taxon>
        <taxon>Malvoideae</taxon>
        <taxon>Gossypium</taxon>
    </lineage>
</organism>
<keyword evidence="5" id="KW-0378">Hydrolase</keyword>
<dbReference type="EMBL" id="SMMG02000009">
    <property type="protein sequence ID" value="KAA3461304.1"/>
    <property type="molecule type" value="Genomic_DNA"/>
</dbReference>
<dbReference type="InterPro" id="IPR041588">
    <property type="entry name" value="Integrase_H2C2"/>
</dbReference>
<dbReference type="AlphaFoldDB" id="A0A5B6UXJ7"/>
<evidence type="ECO:0000256" key="7">
    <source>
        <dbReference type="SAM" id="Phobius"/>
    </source>
</evidence>
<protein>
    <submittedName>
        <fullName evidence="10">Integrase</fullName>
    </submittedName>
</protein>
<accession>A0A5B6UXJ7</accession>
<name>A0A5B6UXJ7_9ROSI</name>
<comment type="caution">
    <text evidence="10">The sequence shown here is derived from an EMBL/GenBank/DDBJ whole genome shotgun (WGS) entry which is preliminary data.</text>
</comment>
<evidence type="ECO:0000259" key="9">
    <source>
        <dbReference type="Pfam" id="PF17921"/>
    </source>
</evidence>
<dbReference type="InterPro" id="IPR043502">
    <property type="entry name" value="DNA/RNA_pol_sf"/>
</dbReference>
<dbReference type="InterPro" id="IPR050951">
    <property type="entry name" value="Retrovirus_Pol_polyprotein"/>
</dbReference>
<evidence type="ECO:0000256" key="6">
    <source>
        <dbReference type="ARBA" id="ARBA00022918"/>
    </source>
</evidence>
<keyword evidence="7" id="KW-0472">Membrane</keyword>
<feature type="transmembrane region" description="Helical" evidence="7">
    <location>
        <begin position="82"/>
        <end position="99"/>
    </location>
</feature>